<feature type="region of interest" description="Disordered" evidence="1">
    <location>
        <begin position="43"/>
        <end position="149"/>
    </location>
</feature>
<sequence length="237" mass="25860">MGEMVLTLSARIFHVNSRRLCSGRPLLSPVLETVLRSNLVRAASSPLRKPRHKAATEALFSSENIQPGQNEDTSSSKSKSPSEAKPLAARGGVSPLQPSADGQQRQMTQPKHVSTPPSQSDSARPAPRMLNDHPWKPLTLAAYPRPEGSRSNYGALERILKNYESAARAQENQSQLREASSSPNASIKKGETITELGMLDVEPLALPLTLKHTHVQLSSYSSVCGTVQGQEDYRWDT</sequence>
<reference evidence="2 3" key="1">
    <citation type="submission" date="2019-04" db="EMBL/GenBank/DDBJ databases">
        <title>The sequence and de novo assembly of Takifugu bimaculatus genome using PacBio and Hi-C technologies.</title>
        <authorList>
            <person name="Xu P."/>
            <person name="Liu B."/>
            <person name="Zhou Z."/>
        </authorList>
    </citation>
    <scope>NUCLEOTIDE SEQUENCE [LARGE SCALE GENOMIC DNA]</scope>
    <source>
        <strain evidence="2">TB-2018</strain>
        <tissue evidence="2">Muscle</tissue>
    </source>
</reference>
<gene>
    <name evidence="2" type="ORF">fugu_009778</name>
</gene>
<comment type="caution">
    <text evidence="2">The sequence shown here is derived from an EMBL/GenBank/DDBJ whole genome shotgun (WGS) entry which is preliminary data.</text>
</comment>
<feature type="compositionally biased region" description="Polar residues" evidence="1">
    <location>
        <begin position="59"/>
        <end position="73"/>
    </location>
</feature>
<dbReference type="AlphaFoldDB" id="A0A4Z2CDR1"/>
<accession>A0A4Z2CDR1</accession>
<feature type="compositionally biased region" description="Polar residues" evidence="1">
    <location>
        <begin position="96"/>
        <end position="122"/>
    </location>
</feature>
<dbReference type="EMBL" id="SWLE01000002">
    <property type="protein sequence ID" value="TNN02291.1"/>
    <property type="molecule type" value="Genomic_DNA"/>
</dbReference>
<dbReference type="PANTHER" id="PTHR15705">
    <property type="entry name" value="MCG7194, ISOFORM CRA_A"/>
    <property type="match status" value="1"/>
</dbReference>
<dbReference type="Proteomes" id="UP000516260">
    <property type="component" value="Chromosome 10"/>
</dbReference>
<evidence type="ECO:0000256" key="1">
    <source>
        <dbReference type="SAM" id="MobiDB-lite"/>
    </source>
</evidence>
<dbReference type="PANTHER" id="PTHR15705:SF1">
    <property type="entry name" value="RIKEN CDNA 9330159F19 GENE"/>
    <property type="match status" value="1"/>
</dbReference>
<proteinExistence type="predicted"/>
<evidence type="ECO:0000313" key="2">
    <source>
        <dbReference type="EMBL" id="TNN02291.1"/>
    </source>
</evidence>
<keyword evidence="3" id="KW-1185">Reference proteome</keyword>
<organism evidence="2 3">
    <name type="scientific">Takifugu bimaculatus</name>
    <dbReference type="NCBI Taxonomy" id="433685"/>
    <lineage>
        <taxon>Eukaryota</taxon>
        <taxon>Metazoa</taxon>
        <taxon>Chordata</taxon>
        <taxon>Craniata</taxon>
        <taxon>Vertebrata</taxon>
        <taxon>Euteleostomi</taxon>
        <taxon>Actinopterygii</taxon>
        <taxon>Neopterygii</taxon>
        <taxon>Teleostei</taxon>
        <taxon>Neoteleostei</taxon>
        <taxon>Acanthomorphata</taxon>
        <taxon>Eupercaria</taxon>
        <taxon>Tetraodontiformes</taxon>
        <taxon>Tetradontoidea</taxon>
        <taxon>Tetraodontidae</taxon>
        <taxon>Takifugu</taxon>
    </lineage>
</organism>
<protein>
    <submittedName>
        <fullName evidence="2">Uncharacterized protein</fullName>
    </submittedName>
</protein>
<name>A0A4Z2CDR1_9TELE</name>
<evidence type="ECO:0000313" key="3">
    <source>
        <dbReference type="Proteomes" id="UP000516260"/>
    </source>
</evidence>